<keyword evidence="2" id="KW-1185">Reference proteome</keyword>
<gene>
    <name evidence="1" type="ORF">OWV82_017556</name>
</gene>
<dbReference type="Proteomes" id="UP001164539">
    <property type="component" value="Chromosome 9"/>
</dbReference>
<sequence length="86" mass="10042">MEAVEENQKWKVNGIYLKSRGHSNVWYSFWSGRHLYAKGNVFFVNVNGRRSAFDRNTPFRWSLIFQLGLLLPSGKAIYSPKQVYAI</sequence>
<name>A0ACC1XMM3_MELAZ</name>
<reference evidence="1 2" key="1">
    <citation type="journal article" date="2023" name="Science">
        <title>Complex scaffold remodeling in plant triterpene biosynthesis.</title>
        <authorList>
            <person name="De La Pena R."/>
            <person name="Hodgson H."/>
            <person name="Liu J.C."/>
            <person name="Stephenson M.J."/>
            <person name="Martin A.C."/>
            <person name="Owen C."/>
            <person name="Harkess A."/>
            <person name="Leebens-Mack J."/>
            <person name="Jimenez L.E."/>
            <person name="Osbourn A."/>
            <person name="Sattely E.S."/>
        </authorList>
    </citation>
    <scope>NUCLEOTIDE SEQUENCE [LARGE SCALE GENOMIC DNA]</scope>
    <source>
        <strain evidence="2">cv. JPN11</strain>
        <tissue evidence="1">Leaf</tissue>
    </source>
</reference>
<accession>A0ACC1XMM3</accession>
<organism evidence="1 2">
    <name type="scientific">Melia azedarach</name>
    <name type="common">Chinaberry tree</name>
    <dbReference type="NCBI Taxonomy" id="155640"/>
    <lineage>
        <taxon>Eukaryota</taxon>
        <taxon>Viridiplantae</taxon>
        <taxon>Streptophyta</taxon>
        <taxon>Embryophyta</taxon>
        <taxon>Tracheophyta</taxon>
        <taxon>Spermatophyta</taxon>
        <taxon>Magnoliopsida</taxon>
        <taxon>eudicotyledons</taxon>
        <taxon>Gunneridae</taxon>
        <taxon>Pentapetalae</taxon>
        <taxon>rosids</taxon>
        <taxon>malvids</taxon>
        <taxon>Sapindales</taxon>
        <taxon>Meliaceae</taxon>
        <taxon>Melia</taxon>
    </lineage>
</organism>
<evidence type="ECO:0000313" key="2">
    <source>
        <dbReference type="Proteomes" id="UP001164539"/>
    </source>
</evidence>
<comment type="caution">
    <text evidence="1">The sequence shown here is derived from an EMBL/GenBank/DDBJ whole genome shotgun (WGS) entry which is preliminary data.</text>
</comment>
<dbReference type="EMBL" id="CM051402">
    <property type="protein sequence ID" value="KAJ4711555.1"/>
    <property type="molecule type" value="Genomic_DNA"/>
</dbReference>
<proteinExistence type="predicted"/>
<protein>
    <submittedName>
        <fullName evidence="1">Uncharacterized protein</fullName>
    </submittedName>
</protein>
<evidence type="ECO:0000313" key="1">
    <source>
        <dbReference type="EMBL" id="KAJ4711555.1"/>
    </source>
</evidence>